<feature type="domain" description="CBM20" evidence="1">
    <location>
        <begin position="13"/>
        <end position="120"/>
    </location>
</feature>
<evidence type="ECO:0000313" key="2">
    <source>
        <dbReference type="EMBL" id="KFE72130.1"/>
    </source>
</evidence>
<sequence length="398" mass="44137">MGFGASASGPAALAKGLNTAVTFDVAVPLETASNAEVWVSGNDEALGKWNGAGVKLSRGPDGRYTGSVSLPVDTSVEFKVTRGSWETVEKARDGKEIPNRTFKVGTKKQTVAITVFRWADQSAPPTMRTLVGNIRYLRQVPSRFLPKKRDVIVWLPPDYEDSPRKRYPVLYMHDGQNLMDKATAYSGEEWRVDEAAQQAIQAGDVEPLIIVGIYNTEDRFAEYTPVKDPGEFSKYGGGNADAYGRFIVEELKPAIDRTFRTKQDPESTGLGGSSLGGLVTMYLGVKYPHVFRRLAVVSPSVFWANKDIVTRVKALKKKQPLKIWMDIGTDESKGSQETVEDTRQLRDALVEEGWVLGKDLKYVEVAGAVHSEAAWSERIDEVLRYLYPTPWYKPPPSP</sequence>
<dbReference type="InterPro" id="IPR013784">
    <property type="entry name" value="Carb-bd-like_fold"/>
</dbReference>
<comment type="caution">
    <text evidence="2">The sequence shown here is derived from an EMBL/GenBank/DDBJ whole genome shotgun (WGS) entry which is preliminary data.</text>
</comment>
<evidence type="ECO:0000259" key="1">
    <source>
        <dbReference type="PROSITE" id="PS51166"/>
    </source>
</evidence>
<dbReference type="InterPro" id="IPR050583">
    <property type="entry name" value="Mycobacterial_A85_antigen"/>
</dbReference>
<dbReference type="GO" id="GO:2001070">
    <property type="term" value="F:starch binding"/>
    <property type="evidence" value="ECO:0007669"/>
    <property type="project" value="InterPro"/>
</dbReference>
<accession>A0A085WWR7</accession>
<dbReference type="SUPFAM" id="SSF53474">
    <property type="entry name" value="alpha/beta-Hydrolases"/>
    <property type="match status" value="1"/>
</dbReference>
<dbReference type="EMBL" id="JMCB01000001">
    <property type="protein sequence ID" value="KFE72130.1"/>
    <property type="molecule type" value="Genomic_DNA"/>
</dbReference>
<dbReference type="PANTHER" id="PTHR48098:SF6">
    <property type="entry name" value="FERRI-BACILLIBACTIN ESTERASE BESA"/>
    <property type="match status" value="1"/>
</dbReference>
<dbReference type="AlphaFoldDB" id="A0A085WWR7"/>
<evidence type="ECO:0000313" key="3">
    <source>
        <dbReference type="Proteomes" id="UP000028725"/>
    </source>
</evidence>
<dbReference type="PROSITE" id="PS51166">
    <property type="entry name" value="CBM20"/>
    <property type="match status" value="1"/>
</dbReference>
<dbReference type="SMART" id="SM01065">
    <property type="entry name" value="CBM_2"/>
    <property type="match status" value="1"/>
</dbReference>
<dbReference type="Gene3D" id="2.60.40.10">
    <property type="entry name" value="Immunoglobulins"/>
    <property type="match status" value="1"/>
</dbReference>
<dbReference type="SUPFAM" id="SSF49452">
    <property type="entry name" value="Starch-binding domain-like"/>
    <property type="match status" value="1"/>
</dbReference>
<protein>
    <submittedName>
        <fullName evidence="2">Putative alpha-dextrin endo-1, 6-alpha-glucosidase</fullName>
    </submittedName>
</protein>
<dbReference type="Gene3D" id="3.40.50.1820">
    <property type="entry name" value="alpha/beta hydrolase"/>
    <property type="match status" value="1"/>
</dbReference>
<dbReference type="InterPro" id="IPR029058">
    <property type="entry name" value="AB_hydrolase_fold"/>
</dbReference>
<reference evidence="2 3" key="1">
    <citation type="submission" date="2014-04" db="EMBL/GenBank/DDBJ databases">
        <title>Genome assembly of Hyalangium minutum DSM 14724.</title>
        <authorList>
            <person name="Sharma G."/>
            <person name="Subramanian S."/>
        </authorList>
    </citation>
    <scope>NUCLEOTIDE SEQUENCE [LARGE SCALE GENOMIC DNA]</scope>
    <source>
        <strain evidence="2 3">DSM 14724</strain>
    </source>
</reference>
<name>A0A085WWR7_9BACT</name>
<dbReference type="InterPro" id="IPR000801">
    <property type="entry name" value="Esterase-like"/>
</dbReference>
<gene>
    <name evidence="2" type="ORF">DB31_0391</name>
</gene>
<dbReference type="PANTHER" id="PTHR48098">
    <property type="entry name" value="ENTEROCHELIN ESTERASE-RELATED"/>
    <property type="match status" value="1"/>
</dbReference>
<dbReference type="Proteomes" id="UP000028725">
    <property type="component" value="Unassembled WGS sequence"/>
</dbReference>
<dbReference type="InterPro" id="IPR013783">
    <property type="entry name" value="Ig-like_fold"/>
</dbReference>
<dbReference type="Pfam" id="PF00756">
    <property type="entry name" value="Esterase"/>
    <property type="match status" value="1"/>
</dbReference>
<keyword evidence="3" id="KW-1185">Reference proteome</keyword>
<organism evidence="2 3">
    <name type="scientific">Hyalangium minutum</name>
    <dbReference type="NCBI Taxonomy" id="394096"/>
    <lineage>
        <taxon>Bacteria</taxon>
        <taxon>Pseudomonadati</taxon>
        <taxon>Myxococcota</taxon>
        <taxon>Myxococcia</taxon>
        <taxon>Myxococcales</taxon>
        <taxon>Cystobacterineae</taxon>
        <taxon>Archangiaceae</taxon>
        <taxon>Hyalangium</taxon>
    </lineage>
</organism>
<dbReference type="InterPro" id="IPR002044">
    <property type="entry name" value="CBM20"/>
</dbReference>
<proteinExistence type="predicted"/>
<dbReference type="STRING" id="394096.DB31_0391"/>
<dbReference type="Pfam" id="PF00686">
    <property type="entry name" value="CBM_20"/>
    <property type="match status" value="1"/>
</dbReference>